<protein>
    <recommendedName>
        <fullName evidence="1">DUF6922 domain-containing protein</fullName>
    </recommendedName>
</protein>
<comment type="caution">
    <text evidence="2">The sequence shown here is derived from an EMBL/GenBank/DDBJ whole genome shotgun (WGS) entry which is preliminary data.</text>
</comment>
<evidence type="ECO:0000313" key="2">
    <source>
        <dbReference type="EMBL" id="OGY37940.1"/>
    </source>
</evidence>
<reference evidence="2 3" key="1">
    <citation type="journal article" date="2016" name="Nat. Commun.">
        <title>Thousands of microbial genomes shed light on interconnected biogeochemical processes in an aquifer system.</title>
        <authorList>
            <person name="Anantharaman K."/>
            <person name="Brown C.T."/>
            <person name="Hug L.A."/>
            <person name="Sharon I."/>
            <person name="Castelle C.J."/>
            <person name="Probst A.J."/>
            <person name="Thomas B.C."/>
            <person name="Singh A."/>
            <person name="Wilkins M.J."/>
            <person name="Karaoz U."/>
            <person name="Brodie E.L."/>
            <person name="Williams K.H."/>
            <person name="Hubbard S.S."/>
            <person name="Banfield J.F."/>
        </authorList>
    </citation>
    <scope>NUCLEOTIDE SEQUENCE [LARGE SCALE GENOMIC DNA]</scope>
</reference>
<proteinExistence type="predicted"/>
<dbReference type="AlphaFoldDB" id="A0A1G1XE67"/>
<evidence type="ECO:0000259" key="1">
    <source>
        <dbReference type="Pfam" id="PF21956"/>
    </source>
</evidence>
<dbReference type="Proteomes" id="UP000177941">
    <property type="component" value="Unassembled WGS sequence"/>
</dbReference>
<dbReference type="InterPro" id="IPR053830">
    <property type="entry name" value="DUF6922"/>
</dbReference>
<sequence>MNTNEKGSLPEIFRPILWSYRFEDMDIKKHKQAIIIQAINYGTLEHWRWIDRTYGREEIRKVMQEISSTTLRAHVKKLAFLLFGLAGQQRT</sequence>
<dbReference type="EMBL" id="MHHS01000001">
    <property type="protein sequence ID" value="OGY37940.1"/>
    <property type="molecule type" value="Genomic_DNA"/>
</dbReference>
<dbReference type="Pfam" id="PF21956">
    <property type="entry name" value="DUF6922"/>
    <property type="match status" value="1"/>
</dbReference>
<name>A0A1G1XE67_9BACT</name>
<evidence type="ECO:0000313" key="3">
    <source>
        <dbReference type="Proteomes" id="UP000177941"/>
    </source>
</evidence>
<gene>
    <name evidence="2" type="ORF">A3E36_01580</name>
</gene>
<accession>A0A1G1XE67</accession>
<feature type="domain" description="DUF6922" evidence="1">
    <location>
        <begin position="13"/>
        <end position="62"/>
    </location>
</feature>
<organism evidence="2 3">
    <name type="scientific">Candidatus Andersenbacteria bacterium RIFCSPHIGHO2_12_FULL_45_11b</name>
    <dbReference type="NCBI Taxonomy" id="1797282"/>
    <lineage>
        <taxon>Bacteria</taxon>
        <taxon>Candidatus Anderseniibacteriota</taxon>
    </lineage>
</organism>